<dbReference type="SUPFAM" id="SSF46785">
    <property type="entry name" value="Winged helix' DNA-binding domain"/>
    <property type="match status" value="1"/>
</dbReference>
<dbReference type="CDD" id="cd00090">
    <property type="entry name" value="HTH_ARSR"/>
    <property type="match status" value="1"/>
</dbReference>
<dbReference type="PANTHER" id="PTHR43132:SF2">
    <property type="entry name" value="ARSENICAL RESISTANCE OPERON REPRESSOR ARSR-RELATED"/>
    <property type="match status" value="1"/>
</dbReference>
<gene>
    <name evidence="5" type="ORF">SAMN05216198_3273</name>
</gene>
<dbReference type="GO" id="GO:0003700">
    <property type="term" value="F:DNA-binding transcription factor activity"/>
    <property type="evidence" value="ECO:0007669"/>
    <property type="project" value="InterPro"/>
</dbReference>
<dbReference type="GO" id="GO:0003677">
    <property type="term" value="F:DNA binding"/>
    <property type="evidence" value="ECO:0007669"/>
    <property type="project" value="UniProtKB-KW"/>
</dbReference>
<dbReference type="PROSITE" id="PS50987">
    <property type="entry name" value="HTH_ARSR_2"/>
    <property type="match status" value="1"/>
</dbReference>
<protein>
    <submittedName>
        <fullName evidence="5">Transcriptional regulator, ArsR family</fullName>
    </submittedName>
</protein>
<keyword evidence="2" id="KW-0238">DNA-binding</keyword>
<organism evidence="5 6">
    <name type="scientific">Halopseudomonas litoralis</name>
    <dbReference type="NCBI Taxonomy" id="797277"/>
    <lineage>
        <taxon>Bacteria</taxon>
        <taxon>Pseudomonadati</taxon>
        <taxon>Pseudomonadota</taxon>
        <taxon>Gammaproteobacteria</taxon>
        <taxon>Pseudomonadales</taxon>
        <taxon>Pseudomonadaceae</taxon>
        <taxon>Halopseudomonas</taxon>
    </lineage>
</organism>
<evidence type="ECO:0000313" key="6">
    <source>
        <dbReference type="Proteomes" id="UP000243426"/>
    </source>
</evidence>
<name>A0A1H1WJA0_9GAMM</name>
<dbReference type="InterPro" id="IPR051011">
    <property type="entry name" value="Metal_resp_trans_reg"/>
</dbReference>
<evidence type="ECO:0000259" key="4">
    <source>
        <dbReference type="PROSITE" id="PS50987"/>
    </source>
</evidence>
<proteinExistence type="predicted"/>
<dbReference type="SMART" id="SM00418">
    <property type="entry name" value="HTH_ARSR"/>
    <property type="match status" value="1"/>
</dbReference>
<dbReference type="PRINTS" id="PR00778">
    <property type="entry name" value="HTHARSR"/>
</dbReference>
<dbReference type="EMBL" id="LT629748">
    <property type="protein sequence ID" value="SDS96396.1"/>
    <property type="molecule type" value="Genomic_DNA"/>
</dbReference>
<dbReference type="InterPro" id="IPR036388">
    <property type="entry name" value="WH-like_DNA-bd_sf"/>
</dbReference>
<dbReference type="AlphaFoldDB" id="A0A1H1WJA0"/>
<keyword evidence="1" id="KW-0805">Transcription regulation</keyword>
<reference evidence="6" key="1">
    <citation type="submission" date="2016-10" db="EMBL/GenBank/DDBJ databases">
        <authorList>
            <person name="Varghese N."/>
            <person name="Submissions S."/>
        </authorList>
    </citation>
    <scope>NUCLEOTIDE SEQUENCE [LARGE SCALE GENOMIC DNA]</scope>
    <source>
        <strain evidence="6">2SM5</strain>
    </source>
</reference>
<keyword evidence="3" id="KW-0804">Transcription</keyword>
<feature type="domain" description="HTH arsR-type" evidence="4">
    <location>
        <begin position="31"/>
        <end position="128"/>
    </location>
</feature>
<keyword evidence="6" id="KW-1185">Reference proteome</keyword>
<evidence type="ECO:0000256" key="1">
    <source>
        <dbReference type="ARBA" id="ARBA00023015"/>
    </source>
</evidence>
<sequence length="147" mass="16571">MLRDIFRCDRQRARPAARDKALTVFSFVYMFGRMEINNAVVGFAALSQETRLEAFRLLVRHEPEGLAAGEIARQLSVPHNTMSAHLAVLQRAGWVSSRRQSRSIIYRANLAHMNDIVQFLVRDCCAGHPEVCDPLNTSPDTCAKSQE</sequence>
<evidence type="ECO:0000313" key="5">
    <source>
        <dbReference type="EMBL" id="SDS96396.1"/>
    </source>
</evidence>
<dbReference type="InterPro" id="IPR036390">
    <property type="entry name" value="WH_DNA-bd_sf"/>
</dbReference>
<dbReference type="InterPro" id="IPR001845">
    <property type="entry name" value="HTH_ArsR_DNA-bd_dom"/>
</dbReference>
<dbReference type="Pfam" id="PF12840">
    <property type="entry name" value="HTH_20"/>
    <property type="match status" value="1"/>
</dbReference>
<accession>A0A1H1WJA0</accession>
<evidence type="ECO:0000256" key="3">
    <source>
        <dbReference type="ARBA" id="ARBA00023163"/>
    </source>
</evidence>
<evidence type="ECO:0000256" key="2">
    <source>
        <dbReference type="ARBA" id="ARBA00023125"/>
    </source>
</evidence>
<dbReference type="STRING" id="797277.SAMN05216198_3273"/>
<dbReference type="InterPro" id="IPR011991">
    <property type="entry name" value="ArsR-like_HTH"/>
</dbReference>
<dbReference type="Gene3D" id="1.10.10.10">
    <property type="entry name" value="Winged helix-like DNA-binding domain superfamily/Winged helix DNA-binding domain"/>
    <property type="match status" value="1"/>
</dbReference>
<dbReference type="NCBIfam" id="NF033788">
    <property type="entry name" value="HTH_metalloreg"/>
    <property type="match status" value="1"/>
</dbReference>
<dbReference type="Proteomes" id="UP000243426">
    <property type="component" value="Chromosome I"/>
</dbReference>
<dbReference type="RefSeq" id="WP_231702223.1">
    <property type="nucleotide sequence ID" value="NZ_LT629748.1"/>
</dbReference>
<dbReference type="PANTHER" id="PTHR43132">
    <property type="entry name" value="ARSENICAL RESISTANCE OPERON REPRESSOR ARSR-RELATED"/>
    <property type="match status" value="1"/>
</dbReference>